<dbReference type="Proteomes" id="UP000199213">
    <property type="component" value="Unassembled WGS sequence"/>
</dbReference>
<evidence type="ECO:0000256" key="1">
    <source>
        <dbReference type="SAM" id="MobiDB-lite"/>
    </source>
</evidence>
<evidence type="ECO:0008006" key="5">
    <source>
        <dbReference type="Google" id="ProtNLM"/>
    </source>
</evidence>
<dbReference type="OrthoDB" id="3693750at2"/>
<evidence type="ECO:0000313" key="4">
    <source>
        <dbReference type="Proteomes" id="UP000199213"/>
    </source>
</evidence>
<feature type="region of interest" description="Disordered" evidence="1">
    <location>
        <begin position="59"/>
        <end position="78"/>
    </location>
</feature>
<feature type="transmembrane region" description="Helical" evidence="2">
    <location>
        <begin position="32"/>
        <end position="54"/>
    </location>
</feature>
<proteinExistence type="predicted"/>
<gene>
    <name evidence="3" type="ORF">SAMN04487820_10374</name>
</gene>
<dbReference type="AlphaFoldDB" id="A0A1G8XUK8"/>
<sequence length="78" mass="8535">MNSRRLTFVLVRTGVFLVAGLVLFAVLGWSPFAAVAVGLIAAAMAVQFGGVVWLRRTERMTENSPDESPESRRTKPND</sequence>
<accession>A0A1G8XUK8</accession>
<keyword evidence="4" id="KW-1185">Reference proteome</keyword>
<feature type="transmembrane region" description="Helical" evidence="2">
    <location>
        <begin position="7"/>
        <end position="26"/>
    </location>
</feature>
<dbReference type="RefSeq" id="WP_092626915.1">
    <property type="nucleotide sequence ID" value="NZ_FNFM01000003.1"/>
</dbReference>
<evidence type="ECO:0000313" key="3">
    <source>
        <dbReference type="EMBL" id="SDJ94146.1"/>
    </source>
</evidence>
<reference evidence="4" key="1">
    <citation type="submission" date="2016-10" db="EMBL/GenBank/DDBJ databases">
        <authorList>
            <person name="Varghese N."/>
            <person name="Submissions S."/>
        </authorList>
    </citation>
    <scope>NUCLEOTIDE SEQUENCE [LARGE SCALE GENOMIC DNA]</scope>
    <source>
        <strain evidence="4">DSM 45460</strain>
    </source>
</reference>
<keyword evidence="2" id="KW-0812">Transmembrane</keyword>
<dbReference type="EMBL" id="FNFM01000003">
    <property type="protein sequence ID" value="SDJ94146.1"/>
    <property type="molecule type" value="Genomic_DNA"/>
</dbReference>
<name>A0A1G8XUK8_ACTMZ</name>
<organism evidence="3 4">
    <name type="scientific">Actinopolyspora mzabensis</name>
    <dbReference type="NCBI Taxonomy" id="995066"/>
    <lineage>
        <taxon>Bacteria</taxon>
        <taxon>Bacillati</taxon>
        <taxon>Actinomycetota</taxon>
        <taxon>Actinomycetes</taxon>
        <taxon>Actinopolysporales</taxon>
        <taxon>Actinopolysporaceae</taxon>
        <taxon>Actinopolyspora</taxon>
    </lineage>
</organism>
<keyword evidence="2" id="KW-0472">Membrane</keyword>
<feature type="compositionally biased region" description="Basic and acidic residues" evidence="1">
    <location>
        <begin position="69"/>
        <end position="78"/>
    </location>
</feature>
<keyword evidence="2" id="KW-1133">Transmembrane helix</keyword>
<protein>
    <recommendedName>
        <fullName evidence="5">DUF4229 domain-containing protein</fullName>
    </recommendedName>
</protein>
<evidence type="ECO:0000256" key="2">
    <source>
        <dbReference type="SAM" id="Phobius"/>
    </source>
</evidence>